<dbReference type="EMBL" id="LAZR01013829">
    <property type="protein sequence ID" value="KKM20150.1"/>
    <property type="molecule type" value="Genomic_DNA"/>
</dbReference>
<reference evidence="1" key="1">
    <citation type="journal article" date="2015" name="Nature">
        <title>Complex archaea that bridge the gap between prokaryotes and eukaryotes.</title>
        <authorList>
            <person name="Spang A."/>
            <person name="Saw J.H."/>
            <person name="Jorgensen S.L."/>
            <person name="Zaremba-Niedzwiedzka K."/>
            <person name="Martijn J."/>
            <person name="Lind A.E."/>
            <person name="van Eijk R."/>
            <person name="Schleper C."/>
            <person name="Guy L."/>
            <person name="Ettema T.J."/>
        </authorList>
    </citation>
    <scope>NUCLEOTIDE SEQUENCE</scope>
</reference>
<protein>
    <recommendedName>
        <fullName evidence="2">IrrE N-terminal-like domain-containing protein</fullName>
    </recommendedName>
</protein>
<sequence length="355" mass="42095">MTTENDFEVVSPPSETILRRVSNLRIDLKMFRDRLGLNINQFGELLHDQFEINDKLIYHFSQILGGSELFWKNRYSNYFEELYYSDKKIYEEYKTTLDELCSSRKTDINNLLHDFRYSSFEHLILDYFESPLILYSRTQRFEPSPVIIANWIRNCEKQAEDLIYDGGIKTFSAEQLNEYMIELIALTKVNRLNNVIEKIQKICYDCGVVLLLKSSESGNGISGFTKRLLNDYRLVVITDRYKNNAAFWFTFLHELSHCILHSLRLPLIHFSDDEFKLASLKTDNIYEEEEANNYVESLIFPEEVKQRIRLCSSYNDILKLAVNYDISASLIVAQIHREKLAPYSWYRKVYRRVDF</sequence>
<dbReference type="AlphaFoldDB" id="A0A0F9KXM3"/>
<dbReference type="Gene3D" id="1.10.10.2910">
    <property type="match status" value="1"/>
</dbReference>
<evidence type="ECO:0008006" key="2">
    <source>
        <dbReference type="Google" id="ProtNLM"/>
    </source>
</evidence>
<name>A0A0F9KXM3_9ZZZZ</name>
<proteinExistence type="predicted"/>
<accession>A0A0F9KXM3</accession>
<gene>
    <name evidence="1" type="ORF">LCGC14_1648360</name>
</gene>
<organism evidence="1">
    <name type="scientific">marine sediment metagenome</name>
    <dbReference type="NCBI Taxonomy" id="412755"/>
    <lineage>
        <taxon>unclassified sequences</taxon>
        <taxon>metagenomes</taxon>
        <taxon>ecological metagenomes</taxon>
    </lineage>
</organism>
<comment type="caution">
    <text evidence="1">The sequence shown here is derived from an EMBL/GenBank/DDBJ whole genome shotgun (WGS) entry which is preliminary data.</text>
</comment>
<evidence type="ECO:0000313" key="1">
    <source>
        <dbReference type="EMBL" id="KKM20150.1"/>
    </source>
</evidence>